<dbReference type="InterPro" id="IPR043971">
    <property type="entry name" value="FUZ/MON1/HPS1_longin_2"/>
</dbReference>
<dbReference type="GO" id="GO:1905515">
    <property type="term" value="P:non-motile cilium assembly"/>
    <property type="evidence" value="ECO:0007669"/>
    <property type="project" value="TreeGrafter"/>
</dbReference>
<dbReference type="GO" id="GO:0016192">
    <property type="term" value="P:vesicle-mediated transport"/>
    <property type="evidence" value="ECO:0007669"/>
    <property type="project" value="InterPro"/>
</dbReference>
<protein>
    <submittedName>
        <fullName evidence="3">Fuzzy-like protein</fullName>
    </submittedName>
</protein>
<feature type="domain" description="FUZ/MON1/HPS1 first Longin" evidence="1">
    <location>
        <begin position="14"/>
        <end position="134"/>
    </location>
</feature>
<dbReference type="Pfam" id="PF19036">
    <property type="entry name" value="Fuz_longin_1"/>
    <property type="match status" value="1"/>
</dbReference>
<gene>
    <name evidence="3" type="ORF">BpHYR1_017807</name>
</gene>
<evidence type="ECO:0000313" key="4">
    <source>
        <dbReference type="Proteomes" id="UP000276133"/>
    </source>
</evidence>
<evidence type="ECO:0000259" key="1">
    <source>
        <dbReference type="Pfam" id="PF19036"/>
    </source>
</evidence>
<dbReference type="AlphaFoldDB" id="A0A3M7RMK4"/>
<accession>A0A3M7RMK4</accession>
<feature type="non-terminal residue" evidence="3">
    <location>
        <position position="397"/>
    </location>
</feature>
<comment type="caution">
    <text evidence="3">The sequence shown here is derived from an EMBL/GenBank/DDBJ whole genome shotgun (WGS) entry which is preliminary data.</text>
</comment>
<dbReference type="STRING" id="10195.A0A3M7RMK4"/>
<dbReference type="InterPro" id="IPR043972">
    <property type="entry name" value="FUZ/MON1/HPS1_longin_1"/>
</dbReference>
<dbReference type="PANTHER" id="PTHR13559">
    <property type="entry name" value="INTRACELLULAR TRAFFIC PROTEIN-RELATED"/>
    <property type="match status" value="1"/>
</dbReference>
<sequence length="397" mass="45594">MTKIVDTSMPIGNLICLKSTDGVPLFTRNFNNSQELPFQIIGTLNSIFTIGDKYGIRIDSLDSTKFKIIWKMYHSNLTLILIEPIEPFDEGLYLRKLDMLFEAMVMMYGLEDLKNIENIEKFKKEIKIVFPVIDLILNSCSNNDLFGGYLTNSIELVLDFYESQDITEYQTTLEKSCEKMETAYACVFINGRIVAASSFWWELTPVESTLISLLCMTFNNTTCSDTPVNLTSKNPTEPLRLLSFNLISNVILCFIFSEKPHVHKAKEIVESLWHPMFPSLVNLKLSLPRNLGKNTSVDQNMIAFLLINKKTGICASSLCPNEKTISEIPLDLKQNRYKLLKYCYLNLSTMFFREKGDSSCKFSEAYSLILDHKCYAFNDLYFQFYALYNKSIPTYAL</sequence>
<keyword evidence="4" id="KW-1185">Reference proteome</keyword>
<dbReference type="Proteomes" id="UP000276133">
    <property type="component" value="Unassembled WGS sequence"/>
</dbReference>
<dbReference type="Pfam" id="PF19037">
    <property type="entry name" value="Fuz_longin_2"/>
    <property type="match status" value="1"/>
</dbReference>
<dbReference type="OrthoDB" id="74835at2759"/>
<feature type="domain" description="FUZ/MON1/HPS1 second Longin" evidence="2">
    <location>
        <begin position="181"/>
        <end position="273"/>
    </location>
</feature>
<dbReference type="PANTHER" id="PTHR13559:SF1">
    <property type="entry name" value="PROTEIN FUZZY HOMOLOG"/>
    <property type="match status" value="1"/>
</dbReference>
<name>A0A3M7RMK4_BRAPC</name>
<evidence type="ECO:0000259" key="2">
    <source>
        <dbReference type="Pfam" id="PF19037"/>
    </source>
</evidence>
<reference evidence="3 4" key="1">
    <citation type="journal article" date="2018" name="Sci. Rep.">
        <title>Genomic signatures of local adaptation to the degree of environmental predictability in rotifers.</title>
        <authorList>
            <person name="Franch-Gras L."/>
            <person name="Hahn C."/>
            <person name="Garcia-Roger E.M."/>
            <person name="Carmona M.J."/>
            <person name="Serra M."/>
            <person name="Gomez A."/>
        </authorList>
    </citation>
    <scope>NUCLEOTIDE SEQUENCE [LARGE SCALE GENOMIC DNA]</scope>
    <source>
        <strain evidence="3">HYR1</strain>
    </source>
</reference>
<dbReference type="InterPro" id="IPR026069">
    <property type="entry name" value="Fuzzy"/>
</dbReference>
<organism evidence="3 4">
    <name type="scientific">Brachionus plicatilis</name>
    <name type="common">Marine rotifer</name>
    <name type="synonym">Brachionus muelleri</name>
    <dbReference type="NCBI Taxonomy" id="10195"/>
    <lineage>
        <taxon>Eukaryota</taxon>
        <taxon>Metazoa</taxon>
        <taxon>Spiralia</taxon>
        <taxon>Gnathifera</taxon>
        <taxon>Rotifera</taxon>
        <taxon>Eurotatoria</taxon>
        <taxon>Monogononta</taxon>
        <taxon>Pseudotrocha</taxon>
        <taxon>Ploima</taxon>
        <taxon>Brachionidae</taxon>
        <taxon>Brachionus</taxon>
    </lineage>
</organism>
<proteinExistence type="predicted"/>
<dbReference type="EMBL" id="REGN01003084">
    <property type="protein sequence ID" value="RNA24640.1"/>
    <property type="molecule type" value="Genomic_DNA"/>
</dbReference>
<evidence type="ECO:0000313" key="3">
    <source>
        <dbReference type="EMBL" id="RNA24640.1"/>
    </source>
</evidence>